<evidence type="ECO:0000256" key="1">
    <source>
        <dbReference type="ARBA" id="ARBA00004123"/>
    </source>
</evidence>
<dbReference type="CDD" id="cd00167">
    <property type="entry name" value="SANT"/>
    <property type="match status" value="2"/>
</dbReference>
<dbReference type="InterPro" id="IPR017930">
    <property type="entry name" value="Myb_dom"/>
</dbReference>
<evidence type="ECO:0000256" key="5">
    <source>
        <dbReference type="ARBA" id="ARBA00023163"/>
    </source>
</evidence>
<evidence type="ECO:0000256" key="2">
    <source>
        <dbReference type="ARBA" id="ARBA00022737"/>
    </source>
</evidence>
<dbReference type="Proteomes" id="UP001229421">
    <property type="component" value="Unassembled WGS sequence"/>
</dbReference>
<feature type="domain" description="HTH myb-type" evidence="9">
    <location>
        <begin position="73"/>
        <end position="127"/>
    </location>
</feature>
<keyword evidence="2" id="KW-0677">Repeat</keyword>
<feature type="domain" description="HTH myb-type" evidence="9">
    <location>
        <begin position="20"/>
        <end position="72"/>
    </location>
</feature>
<dbReference type="FunFam" id="1.10.10.60:FF:000394">
    <property type="entry name" value="MYB transcription factor"/>
    <property type="match status" value="1"/>
</dbReference>
<keyword evidence="3" id="KW-0805">Transcription regulation</keyword>
<dbReference type="GO" id="GO:0080090">
    <property type="term" value="P:regulation of primary metabolic process"/>
    <property type="evidence" value="ECO:0007669"/>
    <property type="project" value="UniProtKB-ARBA"/>
</dbReference>
<dbReference type="FunFam" id="1.10.10.60:FF:000001">
    <property type="entry name" value="MYB-related transcription factor"/>
    <property type="match status" value="1"/>
</dbReference>
<dbReference type="PANTHER" id="PTHR10641">
    <property type="entry name" value="MYB FAMILY TRANSCRIPTION FACTOR"/>
    <property type="match status" value="1"/>
</dbReference>
<dbReference type="GO" id="GO:0000976">
    <property type="term" value="F:transcription cis-regulatory region binding"/>
    <property type="evidence" value="ECO:0007669"/>
    <property type="project" value="UniProtKB-ARBA"/>
</dbReference>
<feature type="compositionally biased region" description="Basic residues" evidence="7">
    <location>
        <begin position="1"/>
        <end position="10"/>
    </location>
</feature>
<feature type="domain" description="Myb-like" evidence="8">
    <location>
        <begin position="20"/>
        <end position="72"/>
    </location>
</feature>
<protein>
    <submittedName>
        <fullName evidence="10">Uncharacterized protein</fullName>
    </submittedName>
</protein>
<name>A0AAD8K3Z0_TARER</name>
<proteinExistence type="predicted"/>
<dbReference type="AlphaFoldDB" id="A0AAD8K3Z0"/>
<evidence type="ECO:0000259" key="9">
    <source>
        <dbReference type="PROSITE" id="PS51294"/>
    </source>
</evidence>
<gene>
    <name evidence="10" type="ORF">QVD17_31732</name>
</gene>
<dbReference type="PROSITE" id="PS51294">
    <property type="entry name" value="HTH_MYB"/>
    <property type="match status" value="2"/>
</dbReference>
<dbReference type="Pfam" id="PF00249">
    <property type="entry name" value="Myb_DNA-binding"/>
    <property type="match status" value="2"/>
</dbReference>
<evidence type="ECO:0000256" key="3">
    <source>
        <dbReference type="ARBA" id="ARBA00023015"/>
    </source>
</evidence>
<dbReference type="Gene3D" id="1.10.10.60">
    <property type="entry name" value="Homeodomain-like"/>
    <property type="match status" value="2"/>
</dbReference>
<dbReference type="EMBL" id="JAUHHV010000008">
    <property type="protein sequence ID" value="KAK1415944.1"/>
    <property type="molecule type" value="Genomic_DNA"/>
</dbReference>
<dbReference type="SMART" id="SM00717">
    <property type="entry name" value="SANT"/>
    <property type="match status" value="2"/>
</dbReference>
<keyword evidence="4" id="KW-0238">DNA-binding</keyword>
<organism evidence="10 11">
    <name type="scientific">Tagetes erecta</name>
    <name type="common">African marigold</name>
    <dbReference type="NCBI Taxonomy" id="13708"/>
    <lineage>
        <taxon>Eukaryota</taxon>
        <taxon>Viridiplantae</taxon>
        <taxon>Streptophyta</taxon>
        <taxon>Embryophyta</taxon>
        <taxon>Tracheophyta</taxon>
        <taxon>Spermatophyta</taxon>
        <taxon>Magnoliopsida</taxon>
        <taxon>eudicotyledons</taxon>
        <taxon>Gunneridae</taxon>
        <taxon>Pentapetalae</taxon>
        <taxon>asterids</taxon>
        <taxon>campanulids</taxon>
        <taxon>Asterales</taxon>
        <taxon>Asteraceae</taxon>
        <taxon>Asteroideae</taxon>
        <taxon>Heliantheae alliance</taxon>
        <taxon>Tageteae</taxon>
        <taxon>Tagetes</taxon>
    </lineage>
</organism>
<keyword evidence="11" id="KW-1185">Reference proteome</keyword>
<sequence>MVRPEKKKKQNNNGNMSGLGVGLKKGPWTPEEDRKLLSYIQQFGHGSWRSLPAKAGLKRCGKSCRLRWTNYLRPDIKRGKFSLEEERTIIQLHALLGNRWSTIAAHLPRRTDNEIKNHWNSHIKKRMTKMGIDPMTHKPKNSTQLLSSKLNHMAQWEAARLEAEARLVQKPKNHPIQPPCLVSPSSNHGHHKTPTKPPPPLLPCLDILKVWQGNLWSNYSINNENLQSLISNSNASVTTPAMPVLTQVYTNGSCDQGPATKYNHHIETQTDPFEEFAYIDDANFTDGDPLRSPDYWEEFVDLLDGGWKSITNNFGMITSPPTSPVF</sequence>
<dbReference type="SUPFAM" id="SSF46689">
    <property type="entry name" value="Homeodomain-like"/>
    <property type="match status" value="1"/>
</dbReference>
<dbReference type="GO" id="GO:0005634">
    <property type="term" value="C:nucleus"/>
    <property type="evidence" value="ECO:0007669"/>
    <property type="project" value="UniProtKB-SubCell"/>
</dbReference>
<keyword evidence="6" id="KW-0539">Nucleus</keyword>
<reference evidence="10" key="1">
    <citation type="journal article" date="2023" name="bioRxiv">
        <title>Improved chromosome-level genome assembly for marigold (Tagetes erecta).</title>
        <authorList>
            <person name="Jiang F."/>
            <person name="Yuan L."/>
            <person name="Wang S."/>
            <person name="Wang H."/>
            <person name="Xu D."/>
            <person name="Wang A."/>
            <person name="Fan W."/>
        </authorList>
    </citation>
    <scope>NUCLEOTIDE SEQUENCE</scope>
    <source>
        <strain evidence="10">WSJ</strain>
        <tissue evidence="10">Leaf</tissue>
    </source>
</reference>
<dbReference type="PANTHER" id="PTHR10641:SF1259">
    <property type="entry name" value="HOMEODOMAIN-LIKE PROTEIN-RELATED"/>
    <property type="match status" value="1"/>
</dbReference>
<evidence type="ECO:0000313" key="10">
    <source>
        <dbReference type="EMBL" id="KAK1415944.1"/>
    </source>
</evidence>
<evidence type="ECO:0000256" key="6">
    <source>
        <dbReference type="ARBA" id="ARBA00023242"/>
    </source>
</evidence>
<dbReference type="GO" id="GO:0051707">
    <property type="term" value="P:response to other organism"/>
    <property type="evidence" value="ECO:0007669"/>
    <property type="project" value="UniProtKB-ARBA"/>
</dbReference>
<feature type="domain" description="Myb-like" evidence="8">
    <location>
        <begin position="73"/>
        <end position="123"/>
    </location>
</feature>
<evidence type="ECO:0000256" key="4">
    <source>
        <dbReference type="ARBA" id="ARBA00023125"/>
    </source>
</evidence>
<dbReference type="PROSITE" id="PS50090">
    <property type="entry name" value="MYB_LIKE"/>
    <property type="match status" value="2"/>
</dbReference>
<keyword evidence="5" id="KW-0804">Transcription</keyword>
<comment type="caution">
    <text evidence="10">The sequence shown here is derived from an EMBL/GenBank/DDBJ whole genome shotgun (WGS) entry which is preliminary data.</text>
</comment>
<dbReference type="InterPro" id="IPR015495">
    <property type="entry name" value="Myb_TF_plants"/>
</dbReference>
<comment type="subcellular location">
    <subcellularLocation>
        <location evidence="1">Nucleus</location>
    </subcellularLocation>
</comment>
<evidence type="ECO:0000256" key="7">
    <source>
        <dbReference type="SAM" id="MobiDB-lite"/>
    </source>
</evidence>
<dbReference type="InterPro" id="IPR009057">
    <property type="entry name" value="Homeodomain-like_sf"/>
</dbReference>
<accession>A0AAD8K3Z0</accession>
<evidence type="ECO:0000313" key="11">
    <source>
        <dbReference type="Proteomes" id="UP001229421"/>
    </source>
</evidence>
<dbReference type="InterPro" id="IPR001005">
    <property type="entry name" value="SANT/Myb"/>
</dbReference>
<feature type="region of interest" description="Disordered" evidence="7">
    <location>
        <begin position="1"/>
        <end position="27"/>
    </location>
</feature>
<evidence type="ECO:0000259" key="8">
    <source>
        <dbReference type="PROSITE" id="PS50090"/>
    </source>
</evidence>